<dbReference type="EMBL" id="LT670817">
    <property type="protein sequence ID" value="SHH38012.1"/>
    <property type="molecule type" value="Genomic_DNA"/>
</dbReference>
<gene>
    <name evidence="2" type="ORF">SAMN05443248_4612</name>
</gene>
<dbReference type="Proteomes" id="UP000189796">
    <property type="component" value="Chromosome I"/>
</dbReference>
<feature type="signal peptide" evidence="1">
    <location>
        <begin position="1"/>
        <end position="25"/>
    </location>
</feature>
<name>A0A1M5SHE1_9BRAD</name>
<dbReference type="AlphaFoldDB" id="A0A1M5SHE1"/>
<evidence type="ECO:0000313" key="2">
    <source>
        <dbReference type="EMBL" id="SHH38012.1"/>
    </source>
</evidence>
<protein>
    <submittedName>
        <fullName evidence="2">Uncharacterized protein</fullName>
    </submittedName>
</protein>
<keyword evidence="1" id="KW-0732">Signal</keyword>
<organism evidence="2 3">
    <name type="scientific">Bradyrhizobium erythrophlei</name>
    <dbReference type="NCBI Taxonomy" id="1437360"/>
    <lineage>
        <taxon>Bacteria</taxon>
        <taxon>Pseudomonadati</taxon>
        <taxon>Pseudomonadota</taxon>
        <taxon>Alphaproteobacteria</taxon>
        <taxon>Hyphomicrobiales</taxon>
        <taxon>Nitrobacteraceae</taxon>
        <taxon>Bradyrhizobium</taxon>
    </lineage>
</organism>
<evidence type="ECO:0000313" key="3">
    <source>
        <dbReference type="Proteomes" id="UP000189796"/>
    </source>
</evidence>
<reference evidence="2 3" key="1">
    <citation type="submission" date="2016-11" db="EMBL/GenBank/DDBJ databases">
        <authorList>
            <person name="Jaros S."/>
            <person name="Januszkiewicz K."/>
            <person name="Wedrychowicz H."/>
        </authorList>
    </citation>
    <scope>NUCLEOTIDE SEQUENCE [LARGE SCALE GENOMIC DNA]</scope>
    <source>
        <strain evidence="2 3">GAS138</strain>
    </source>
</reference>
<sequence length="92" mass="9801">MPTKASLCFYFLAIAVWLSATSAFAQEAAPDITLKLSPAEVAEITRLVDLAAPSTFIAPPPLAYWDLQTKISDTLEANPDAARAVAVARAPR</sequence>
<feature type="chain" id="PRO_5012160721" evidence="1">
    <location>
        <begin position="26"/>
        <end position="92"/>
    </location>
</feature>
<accession>A0A1M5SHE1</accession>
<proteinExistence type="predicted"/>
<evidence type="ECO:0000256" key="1">
    <source>
        <dbReference type="SAM" id="SignalP"/>
    </source>
</evidence>
<dbReference type="RefSeq" id="WP_079603382.1">
    <property type="nucleotide sequence ID" value="NZ_LT670817.1"/>
</dbReference>